<evidence type="ECO:0000256" key="2">
    <source>
        <dbReference type="SAM" id="SignalP"/>
    </source>
</evidence>
<sequence length="161" mass="16684">MKKFLIAAAPLALLGACSGGGSDSLQAGEWTMTTTMTDIEVPGMPEEMVAQMRESMGDQANTETECITDEEAANPLEGMFSNNEMGENCDFGDSTFEGGVINISATCEAPGGQPGTATMAIEGTYTATTMEAEMSVAVEGGPMEMNMSGTMSGERTGECEA</sequence>
<protein>
    <submittedName>
        <fullName evidence="3">DUF3617 domain-containing protein</fullName>
    </submittedName>
</protein>
<evidence type="ECO:0000313" key="4">
    <source>
        <dbReference type="Proteomes" id="UP000564378"/>
    </source>
</evidence>
<dbReference type="InterPro" id="IPR022061">
    <property type="entry name" value="DUF3617"/>
</dbReference>
<feature type="region of interest" description="Disordered" evidence="1">
    <location>
        <begin position="142"/>
        <end position="161"/>
    </location>
</feature>
<dbReference type="Pfam" id="PF12276">
    <property type="entry name" value="DUF3617"/>
    <property type="match status" value="1"/>
</dbReference>
<accession>A0A842HW23</accession>
<dbReference type="RefSeq" id="WP_185799750.1">
    <property type="nucleotide sequence ID" value="NZ_JACJVJ010000001.1"/>
</dbReference>
<dbReference type="Proteomes" id="UP000564378">
    <property type="component" value="Unassembled WGS sequence"/>
</dbReference>
<feature type="chain" id="PRO_5032528212" evidence="2">
    <location>
        <begin position="28"/>
        <end position="161"/>
    </location>
</feature>
<reference evidence="3 4" key="1">
    <citation type="submission" date="2020-08" db="EMBL/GenBank/DDBJ databases">
        <title>Draft genome sequence of Parasphingopyxis sp. GrpM-11.</title>
        <authorList>
            <person name="Oh J."/>
            <person name="Roh D.-H."/>
        </authorList>
    </citation>
    <scope>NUCLEOTIDE SEQUENCE [LARGE SCALE GENOMIC DNA]</scope>
    <source>
        <strain evidence="3 4">GrpM-11</strain>
    </source>
</reference>
<evidence type="ECO:0000313" key="3">
    <source>
        <dbReference type="EMBL" id="MBC2776469.1"/>
    </source>
</evidence>
<evidence type="ECO:0000256" key="1">
    <source>
        <dbReference type="SAM" id="MobiDB-lite"/>
    </source>
</evidence>
<name>A0A842HW23_9SPHN</name>
<dbReference type="EMBL" id="JACJVJ010000001">
    <property type="protein sequence ID" value="MBC2776469.1"/>
    <property type="molecule type" value="Genomic_DNA"/>
</dbReference>
<keyword evidence="2" id="KW-0732">Signal</keyword>
<proteinExistence type="predicted"/>
<dbReference type="PROSITE" id="PS51257">
    <property type="entry name" value="PROKAR_LIPOPROTEIN"/>
    <property type="match status" value="1"/>
</dbReference>
<comment type="caution">
    <text evidence="3">The sequence shown here is derived from an EMBL/GenBank/DDBJ whole genome shotgun (WGS) entry which is preliminary data.</text>
</comment>
<organism evidence="3 4">
    <name type="scientific">Parasphingopyxis marina</name>
    <dbReference type="NCBI Taxonomy" id="2761622"/>
    <lineage>
        <taxon>Bacteria</taxon>
        <taxon>Pseudomonadati</taxon>
        <taxon>Pseudomonadota</taxon>
        <taxon>Alphaproteobacteria</taxon>
        <taxon>Sphingomonadales</taxon>
        <taxon>Sphingomonadaceae</taxon>
        <taxon>Parasphingopyxis</taxon>
    </lineage>
</organism>
<gene>
    <name evidence="3" type="ORF">H6P80_02425</name>
</gene>
<feature type="signal peptide" evidence="2">
    <location>
        <begin position="1"/>
        <end position="27"/>
    </location>
</feature>
<keyword evidence="4" id="KW-1185">Reference proteome</keyword>
<dbReference type="AlphaFoldDB" id="A0A842HW23"/>